<dbReference type="Pfam" id="PF10507">
    <property type="entry name" value="TMEM65"/>
    <property type="match status" value="1"/>
</dbReference>
<dbReference type="PANTHER" id="PTHR21706">
    <property type="entry name" value="TRANSMEMBRANE PROTEIN 65"/>
    <property type="match status" value="1"/>
</dbReference>
<reference evidence="6 7" key="1">
    <citation type="journal article" date="2024" name="Nat. Commun.">
        <title>Phylogenomics reveals the evolutionary origins of lichenization in chlorophyte algae.</title>
        <authorList>
            <person name="Puginier C."/>
            <person name="Libourel C."/>
            <person name="Otte J."/>
            <person name="Skaloud P."/>
            <person name="Haon M."/>
            <person name="Grisel S."/>
            <person name="Petersen M."/>
            <person name="Berrin J.G."/>
            <person name="Delaux P.M."/>
            <person name="Dal Grande F."/>
            <person name="Keller J."/>
        </authorList>
    </citation>
    <scope>NUCLEOTIDE SEQUENCE [LARGE SCALE GENOMIC DNA]</scope>
    <source>
        <strain evidence="6 7">SAG 2043</strain>
    </source>
</reference>
<evidence type="ECO:0000256" key="4">
    <source>
        <dbReference type="ARBA" id="ARBA00023136"/>
    </source>
</evidence>
<evidence type="ECO:0000256" key="3">
    <source>
        <dbReference type="ARBA" id="ARBA00022989"/>
    </source>
</evidence>
<accession>A0AAW1Q3N1</accession>
<feature type="transmembrane region" description="Helical" evidence="5">
    <location>
        <begin position="150"/>
        <end position="173"/>
    </location>
</feature>
<comment type="caution">
    <text evidence="6">The sequence shown here is derived from an EMBL/GenBank/DDBJ whole genome shotgun (WGS) entry which is preliminary data.</text>
</comment>
<dbReference type="GO" id="GO:0016020">
    <property type="term" value="C:membrane"/>
    <property type="evidence" value="ECO:0007669"/>
    <property type="project" value="UniProtKB-SubCell"/>
</dbReference>
<feature type="transmembrane region" description="Helical" evidence="5">
    <location>
        <begin position="206"/>
        <end position="227"/>
    </location>
</feature>
<evidence type="ECO:0000256" key="2">
    <source>
        <dbReference type="ARBA" id="ARBA00022692"/>
    </source>
</evidence>
<proteinExistence type="predicted"/>
<evidence type="ECO:0000256" key="1">
    <source>
        <dbReference type="ARBA" id="ARBA00004141"/>
    </source>
</evidence>
<evidence type="ECO:0000313" key="7">
    <source>
        <dbReference type="Proteomes" id="UP001489004"/>
    </source>
</evidence>
<feature type="transmembrane region" description="Helical" evidence="5">
    <location>
        <begin position="113"/>
        <end position="138"/>
    </location>
</feature>
<sequence length="239" mass="24257">MGTGGRVTPAEEDIGAAVANSFRSSPDAAAQSIVDSLASTDRAVLLSALAAKQAPDANNLGSAYVQQLFKHADTAAPFGSLAESELRAALEADRAQAAAAGTGNVSVPSLRSLAVVAIAAGVPFVGFGFLDNLIMIAAGDQIEASFGVKFGISTMAAAGLGNLLSDIAGLGLADQIEARARKLSWCRAPPLSSVQRQMTQTRAAKFGGCVVGVSVGCLLGMVPLLWIDQSKYGHADVLA</sequence>
<keyword evidence="7" id="KW-1185">Reference proteome</keyword>
<dbReference type="Proteomes" id="UP001489004">
    <property type="component" value="Unassembled WGS sequence"/>
</dbReference>
<dbReference type="GO" id="GO:0005739">
    <property type="term" value="C:mitochondrion"/>
    <property type="evidence" value="ECO:0007669"/>
    <property type="project" value="TreeGrafter"/>
</dbReference>
<organism evidence="6 7">
    <name type="scientific">[Myrmecia] bisecta</name>
    <dbReference type="NCBI Taxonomy" id="41462"/>
    <lineage>
        <taxon>Eukaryota</taxon>
        <taxon>Viridiplantae</taxon>
        <taxon>Chlorophyta</taxon>
        <taxon>core chlorophytes</taxon>
        <taxon>Trebouxiophyceae</taxon>
        <taxon>Trebouxiales</taxon>
        <taxon>Trebouxiaceae</taxon>
        <taxon>Myrmecia</taxon>
    </lineage>
</organism>
<dbReference type="AlphaFoldDB" id="A0AAW1Q3N1"/>
<keyword evidence="3 5" id="KW-1133">Transmembrane helix</keyword>
<protein>
    <recommendedName>
        <fullName evidence="8">Transmembrane protein 65</fullName>
    </recommendedName>
</protein>
<dbReference type="PANTHER" id="PTHR21706:SF15">
    <property type="entry name" value="TRANSMEMBRANE PROTEIN 65"/>
    <property type="match status" value="1"/>
</dbReference>
<comment type="subcellular location">
    <subcellularLocation>
        <location evidence="1">Membrane</location>
        <topology evidence="1">Multi-pass membrane protein</topology>
    </subcellularLocation>
</comment>
<dbReference type="EMBL" id="JALJOR010000005">
    <property type="protein sequence ID" value="KAK9816918.1"/>
    <property type="molecule type" value="Genomic_DNA"/>
</dbReference>
<keyword evidence="4 5" id="KW-0472">Membrane</keyword>
<evidence type="ECO:0000256" key="5">
    <source>
        <dbReference type="SAM" id="Phobius"/>
    </source>
</evidence>
<evidence type="ECO:0000313" key="6">
    <source>
        <dbReference type="EMBL" id="KAK9816918.1"/>
    </source>
</evidence>
<evidence type="ECO:0008006" key="8">
    <source>
        <dbReference type="Google" id="ProtNLM"/>
    </source>
</evidence>
<dbReference type="InterPro" id="IPR019537">
    <property type="entry name" value="TMEM65"/>
</dbReference>
<keyword evidence="2 5" id="KW-0812">Transmembrane</keyword>
<name>A0AAW1Q3N1_9CHLO</name>
<gene>
    <name evidence="6" type="ORF">WJX72_007080</name>
</gene>